<comment type="similarity">
    <text evidence="2">Belongs to the GtrA family.</text>
</comment>
<comment type="caution">
    <text evidence="9">The sequence shown here is derived from an EMBL/GenBank/DDBJ whole genome shotgun (WGS) entry which is preliminary data.</text>
</comment>
<evidence type="ECO:0000256" key="5">
    <source>
        <dbReference type="ARBA" id="ARBA00023136"/>
    </source>
</evidence>
<sequence>MRYLVAGGLAFLVDFGMLAFLRMVLGWRTGIAAAVAFLLSFAFTYTVQRRIGFVSRAPHGRALVRYTVLVAFNTLVTSVIVALIDQTAGGWGVGKVVATAVTTVTNYFVYRSWVFAGSGPAAQDDEPTTVCDGQTTTEREP</sequence>
<dbReference type="Proteomes" id="UP000293852">
    <property type="component" value="Unassembled WGS sequence"/>
</dbReference>
<feature type="transmembrane region" description="Helical" evidence="7">
    <location>
        <begin position="63"/>
        <end position="84"/>
    </location>
</feature>
<evidence type="ECO:0000259" key="8">
    <source>
        <dbReference type="Pfam" id="PF04138"/>
    </source>
</evidence>
<organism evidence="9 10">
    <name type="scientific">Xylanimonas ulmi</name>
    <dbReference type="NCBI Taxonomy" id="228973"/>
    <lineage>
        <taxon>Bacteria</taxon>
        <taxon>Bacillati</taxon>
        <taxon>Actinomycetota</taxon>
        <taxon>Actinomycetes</taxon>
        <taxon>Micrococcales</taxon>
        <taxon>Promicromonosporaceae</taxon>
        <taxon>Xylanimonas</taxon>
    </lineage>
</organism>
<evidence type="ECO:0000313" key="9">
    <source>
        <dbReference type="EMBL" id="RZS59942.1"/>
    </source>
</evidence>
<gene>
    <name evidence="9" type="ORF">EV386_0181</name>
</gene>
<keyword evidence="4 7" id="KW-1133">Transmembrane helix</keyword>
<evidence type="ECO:0000256" key="2">
    <source>
        <dbReference type="ARBA" id="ARBA00009399"/>
    </source>
</evidence>
<comment type="subcellular location">
    <subcellularLocation>
        <location evidence="1">Membrane</location>
        <topology evidence="1">Multi-pass membrane protein</topology>
    </subcellularLocation>
</comment>
<keyword evidence="10" id="KW-1185">Reference proteome</keyword>
<dbReference type="GO" id="GO:0005886">
    <property type="term" value="C:plasma membrane"/>
    <property type="evidence" value="ECO:0007669"/>
    <property type="project" value="TreeGrafter"/>
</dbReference>
<dbReference type="AlphaFoldDB" id="A0A4Q7M070"/>
<feature type="compositionally biased region" description="Polar residues" evidence="6">
    <location>
        <begin position="131"/>
        <end position="141"/>
    </location>
</feature>
<proteinExistence type="inferred from homology"/>
<feature type="transmembrane region" description="Helical" evidence="7">
    <location>
        <begin position="90"/>
        <end position="110"/>
    </location>
</feature>
<feature type="domain" description="GtrA/DPMS transmembrane" evidence="8">
    <location>
        <begin position="2"/>
        <end position="115"/>
    </location>
</feature>
<keyword evidence="3 7" id="KW-0812">Transmembrane</keyword>
<feature type="region of interest" description="Disordered" evidence="6">
    <location>
        <begin position="121"/>
        <end position="141"/>
    </location>
</feature>
<protein>
    <submittedName>
        <fullName evidence="9">Putative flippase GtrA</fullName>
    </submittedName>
</protein>
<dbReference type="Pfam" id="PF04138">
    <property type="entry name" value="GtrA_DPMS_TM"/>
    <property type="match status" value="1"/>
</dbReference>
<dbReference type="PANTHER" id="PTHR38459">
    <property type="entry name" value="PROPHAGE BACTOPRENOL-LINKED GLUCOSE TRANSLOCASE HOMOLOG"/>
    <property type="match status" value="1"/>
</dbReference>
<reference evidence="9 10" key="1">
    <citation type="submission" date="2019-02" db="EMBL/GenBank/DDBJ databases">
        <title>Sequencing the genomes of 1000 actinobacteria strains.</title>
        <authorList>
            <person name="Klenk H.-P."/>
        </authorList>
    </citation>
    <scope>NUCLEOTIDE SEQUENCE [LARGE SCALE GENOMIC DNA]</scope>
    <source>
        <strain evidence="9 10">DSM 16932</strain>
    </source>
</reference>
<evidence type="ECO:0000256" key="7">
    <source>
        <dbReference type="SAM" id="Phobius"/>
    </source>
</evidence>
<accession>A0A4Q7M070</accession>
<name>A0A4Q7M070_9MICO</name>
<dbReference type="InterPro" id="IPR051401">
    <property type="entry name" value="GtrA_CellWall_Glycosyl"/>
</dbReference>
<dbReference type="EMBL" id="SGWX01000001">
    <property type="protein sequence ID" value="RZS59942.1"/>
    <property type="molecule type" value="Genomic_DNA"/>
</dbReference>
<dbReference type="InterPro" id="IPR007267">
    <property type="entry name" value="GtrA_DPMS_TM"/>
</dbReference>
<evidence type="ECO:0000256" key="1">
    <source>
        <dbReference type="ARBA" id="ARBA00004141"/>
    </source>
</evidence>
<keyword evidence="5 7" id="KW-0472">Membrane</keyword>
<evidence type="ECO:0000256" key="4">
    <source>
        <dbReference type="ARBA" id="ARBA00022989"/>
    </source>
</evidence>
<dbReference type="GO" id="GO:0000271">
    <property type="term" value="P:polysaccharide biosynthetic process"/>
    <property type="evidence" value="ECO:0007669"/>
    <property type="project" value="InterPro"/>
</dbReference>
<evidence type="ECO:0000313" key="10">
    <source>
        <dbReference type="Proteomes" id="UP000293852"/>
    </source>
</evidence>
<evidence type="ECO:0000256" key="6">
    <source>
        <dbReference type="SAM" id="MobiDB-lite"/>
    </source>
</evidence>
<feature type="transmembrane region" description="Helical" evidence="7">
    <location>
        <begin position="31"/>
        <end position="51"/>
    </location>
</feature>
<evidence type="ECO:0000256" key="3">
    <source>
        <dbReference type="ARBA" id="ARBA00022692"/>
    </source>
</evidence>
<dbReference type="PANTHER" id="PTHR38459:SF1">
    <property type="entry name" value="PROPHAGE BACTOPRENOL-LINKED GLUCOSE TRANSLOCASE HOMOLOG"/>
    <property type="match status" value="1"/>
</dbReference>